<gene>
    <name evidence="1" type="ORF">E8E13_001935</name>
</gene>
<reference evidence="1" key="1">
    <citation type="submission" date="2019-04" db="EMBL/GenBank/DDBJ databases">
        <title>Sequencing of skin fungus with MAO and IRED activity.</title>
        <authorList>
            <person name="Marsaioli A.J."/>
            <person name="Bonatto J.M.C."/>
            <person name="Reis Junior O."/>
        </authorList>
    </citation>
    <scope>NUCLEOTIDE SEQUENCE</scope>
    <source>
        <strain evidence="1">30M1</strain>
    </source>
</reference>
<protein>
    <submittedName>
        <fullName evidence="1">Uncharacterized protein</fullName>
    </submittedName>
</protein>
<dbReference type="EMBL" id="SWKU01000028">
    <property type="protein sequence ID" value="KAF2996208.1"/>
    <property type="molecule type" value="Genomic_DNA"/>
</dbReference>
<evidence type="ECO:0000313" key="2">
    <source>
        <dbReference type="Proteomes" id="UP000801428"/>
    </source>
</evidence>
<comment type="caution">
    <text evidence="1">The sequence shown here is derived from an EMBL/GenBank/DDBJ whole genome shotgun (WGS) entry which is preliminary data.</text>
</comment>
<dbReference type="OrthoDB" id="3661240at2759"/>
<keyword evidence="2" id="KW-1185">Reference proteome</keyword>
<proteinExistence type="predicted"/>
<organism evidence="1 2">
    <name type="scientific">Curvularia kusanoi</name>
    <name type="common">Cochliobolus kusanoi</name>
    <dbReference type="NCBI Taxonomy" id="90978"/>
    <lineage>
        <taxon>Eukaryota</taxon>
        <taxon>Fungi</taxon>
        <taxon>Dikarya</taxon>
        <taxon>Ascomycota</taxon>
        <taxon>Pezizomycotina</taxon>
        <taxon>Dothideomycetes</taxon>
        <taxon>Pleosporomycetidae</taxon>
        <taxon>Pleosporales</taxon>
        <taxon>Pleosporineae</taxon>
        <taxon>Pleosporaceae</taxon>
        <taxon>Curvularia</taxon>
    </lineage>
</organism>
<accession>A0A9P4T6A1</accession>
<name>A0A9P4T6A1_CURKU</name>
<dbReference type="Proteomes" id="UP000801428">
    <property type="component" value="Unassembled WGS sequence"/>
</dbReference>
<sequence>MASRPLREFLIRSGPLLSSFPQNLEAESHPEGDLQYEAEHAIGAIQQHTVCKVCARADSGDDYATMLCGGAHCLKYRSGDRFQQFVGLLIALQWDLHDWLLLKHDLPEPRAEFNIQQSHWWNFINLFEDACELGRQWLGRRFELMFEESSLPTLCGDIIDNVEEIRFKTPLYYNEGIAHCAFLITLDDGSEWVYDPTGVQFGPQWPLLAPFEDYCKRSLTSTLPREDAMLFYNIGDGFHEEMERCQRAGESTDWLELRP</sequence>
<dbReference type="AlphaFoldDB" id="A0A9P4T6A1"/>
<evidence type="ECO:0000313" key="1">
    <source>
        <dbReference type="EMBL" id="KAF2996208.1"/>
    </source>
</evidence>